<evidence type="ECO:0000259" key="1">
    <source>
        <dbReference type="PROSITE" id="PS50932"/>
    </source>
</evidence>
<reference evidence="2" key="1">
    <citation type="submission" date="2021-10" db="EMBL/GenBank/DDBJ databases">
        <title>Collection of gut derived symbiotic bacterial strains cultured from healthy donors.</title>
        <authorList>
            <person name="Lin H."/>
            <person name="Littmann E."/>
            <person name="Claire K."/>
            <person name="Pamer E."/>
        </authorList>
    </citation>
    <scope>NUCLEOTIDE SEQUENCE</scope>
    <source>
        <strain evidence="2">MSK.22.92</strain>
    </source>
</reference>
<evidence type="ECO:0000313" key="3">
    <source>
        <dbReference type="Proteomes" id="UP001197847"/>
    </source>
</evidence>
<dbReference type="PROSITE" id="PS50932">
    <property type="entry name" value="HTH_LACI_2"/>
    <property type="match status" value="1"/>
</dbReference>
<sequence>SPATRRRVLAAAREIGYVPEPGEHAARATRTHFVALSSPVHDSTSYTNYFAYFLHFLRQARFHGYETLLLTEENGGEQLARLIDTGL</sequence>
<comment type="caution">
    <text evidence="2">The sequence shown here is derived from an EMBL/GenBank/DDBJ whole genome shotgun (WGS) entry which is preliminary data.</text>
</comment>
<evidence type="ECO:0000313" key="2">
    <source>
        <dbReference type="EMBL" id="MCC2748856.1"/>
    </source>
</evidence>
<dbReference type="InterPro" id="IPR010982">
    <property type="entry name" value="Lambda_DNA-bd_dom_sf"/>
</dbReference>
<dbReference type="InterPro" id="IPR000843">
    <property type="entry name" value="HTH_LacI"/>
</dbReference>
<dbReference type="GO" id="GO:0006355">
    <property type="term" value="P:regulation of DNA-templated transcription"/>
    <property type="evidence" value="ECO:0007669"/>
    <property type="project" value="InterPro"/>
</dbReference>
<dbReference type="EMBL" id="JAJFBX010000240">
    <property type="protein sequence ID" value="MCC2748856.1"/>
    <property type="molecule type" value="Genomic_DNA"/>
</dbReference>
<accession>A0AAW4WS89</accession>
<protein>
    <recommendedName>
        <fullName evidence="1">HTH lacI-type domain-containing protein</fullName>
    </recommendedName>
</protein>
<feature type="non-terminal residue" evidence="2">
    <location>
        <position position="87"/>
    </location>
</feature>
<gene>
    <name evidence="2" type="ORF">LK487_17945</name>
</gene>
<feature type="domain" description="HTH lacI-type" evidence="1">
    <location>
        <begin position="1"/>
        <end position="31"/>
    </location>
</feature>
<name>A0AAW4WS89_9FIRM</name>
<dbReference type="AlphaFoldDB" id="A0AAW4WS89"/>
<dbReference type="Gene3D" id="1.10.260.40">
    <property type="entry name" value="lambda repressor-like DNA-binding domains"/>
    <property type="match status" value="1"/>
</dbReference>
<dbReference type="GO" id="GO:0003677">
    <property type="term" value="F:DNA binding"/>
    <property type="evidence" value="ECO:0007669"/>
    <property type="project" value="InterPro"/>
</dbReference>
<dbReference type="Proteomes" id="UP001197847">
    <property type="component" value="Unassembled WGS sequence"/>
</dbReference>
<feature type="non-terminal residue" evidence="2">
    <location>
        <position position="1"/>
    </location>
</feature>
<organism evidence="2 3">
    <name type="scientific">Agathobacter rectalis</name>
    <dbReference type="NCBI Taxonomy" id="39491"/>
    <lineage>
        <taxon>Bacteria</taxon>
        <taxon>Bacillati</taxon>
        <taxon>Bacillota</taxon>
        <taxon>Clostridia</taxon>
        <taxon>Lachnospirales</taxon>
        <taxon>Lachnospiraceae</taxon>
        <taxon>Agathobacter</taxon>
    </lineage>
</organism>
<proteinExistence type="predicted"/>